<dbReference type="Proteomes" id="UP000299102">
    <property type="component" value="Unassembled WGS sequence"/>
</dbReference>
<name>A0A4C1YQJ8_EUMVA</name>
<evidence type="ECO:0000313" key="2">
    <source>
        <dbReference type="EMBL" id="GBP76635.1"/>
    </source>
</evidence>
<keyword evidence="3" id="KW-1185">Reference proteome</keyword>
<comment type="caution">
    <text evidence="2">The sequence shown here is derived from an EMBL/GenBank/DDBJ whole genome shotgun (WGS) entry which is preliminary data.</text>
</comment>
<organism evidence="2 3">
    <name type="scientific">Eumeta variegata</name>
    <name type="common">Bagworm moth</name>
    <name type="synonym">Eumeta japonica</name>
    <dbReference type="NCBI Taxonomy" id="151549"/>
    <lineage>
        <taxon>Eukaryota</taxon>
        <taxon>Metazoa</taxon>
        <taxon>Ecdysozoa</taxon>
        <taxon>Arthropoda</taxon>
        <taxon>Hexapoda</taxon>
        <taxon>Insecta</taxon>
        <taxon>Pterygota</taxon>
        <taxon>Neoptera</taxon>
        <taxon>Endopterygota</taxon>
        <taxon>Lepidoptera</taxon>
        <taxon>Glossata</taxon>
        <taxon>Ditrysia</taxon>
        <taxon>Tineoidea</taxon>
        <taxon>Psychidae</taxon>
        <taxon>Oiketicinae</taxon>
        <taxon>Eumeta</taxon>
    </lineage>
</organism>
<gene>
    <name evidence="2" type="ORF">EVAR_54596_1</name>
</gene>
<evidence type="ECO:0000256" key="1">
    <source>
        <dbReference type="SAM" id="Phobius"/>
    </source>
</evidence>
<evidence type="ECO:0000313" key="3">
    <source>
        <dbReference type="Proteomes" id="UP000299102"/>
    </source>
</evidence>
<keyword evidence="1" id="KW-0812">Transmembrane</keyword>
<keyword evidence="1" id="KW-1133">Transmembrane helix</keyword>
<keyword evidence="1" id="KW-0472">Membrane</keyword>
<dbReference type="EMBL" id="BGZK01001296">
    <property type="protein sequence ID" value="GBP76635.1"/>
    <property type="molecule type" value="Genomic_DNA"/>
</dbReference>
<sequence>MDNNKAPGFDLIVKKVLEEFATCFPRGPPEFETADYGYPQLVLCVILIVLLAIITITSFINCKVFKWSISPEAAGKHTRVLTAGELPCGGFLKGVFSAQGSHWDTNTGWVHSTSRRRNGLDHRGYDLDV</sequence>
<dbReference type="AlphaFoldDB" id="A0A4C1YQJ8"/>
<proteinExistence type="predicted"/>
<protein>
    <submittedName>
        <fullName evidence="2">Uncharacterized protein</fullName>
    </submittedName>
</protein>
<feature type="transmembrane region" description="Helical" evidence="1">
    <location>
        <begin position="38"/>
        <end position="60"/>
    </location>
</feature>
<accession>A0A4C1YQJ8</accession>
<reference evidence="2 3" key="1">
    <citation type="journal article" date="2019" name="Commun. Biol.">
        <title>The bagworm genome reveals a unique fibroin gene that provides high tensile strength.</title>
        <authorList>
            <person name="Kono N."/>
            <person name="Nakamura H."/>
            <person name="Ohtoshi R."/>
            <person name="Tomita M."/>
            <person name="Numata K."/>
            <person name="Arakawa K."/>
        </authorList>
    </citation>
    <scope>NUCLEOTIDE SEQUENCE [LARGE SCALE GENOMIC DNA]</scope>
</reference>